<dbReference type="Pfam" id="PF04354">
    <property type="entry name" value="ZipA_C"/>
    <property type="match status" value="1"/>
</dbReference>
<dbReference type="SMART" id="SM00771">
    <property type="entry name" value="ZipA_C"/>
    <property type="match status" value="1"/>
</dbReference>
<feature type="domain" description="ZipA C-terminal FtsZ-binding" evidence="5">
    <location>
        <begin position="208"/>
        <end position="331"/>
    </location>
</feature>
<comment type="function">
    <text evidence="1">Essential cell division protein that stabilizes the FtsZ protofilaments by cross-linking them and that serves as a cytoplasmic membrane anchor for the Z ring. Also required for the recruitment to the septal ring of downstream cell division proteins.</text>
</comment>
<gene>
    <name evidence="6" type="primary">zipA</name>
    <name evidence="6" type="ORF">DSM104440_00928</name>
</gene>
<accession>A0A6M4H4D2</accession>
<dbReference type="InterPro" id="IPR007449">
    <property type="entry name" value="ZipA_FtsZ-bd_C"/>
</dbReference>
<keyword evidence="1 6" id="KW-0132">Cell division</keyword>
<comment type="subcellular location">
    <subcellularLocation>
        <location evidence="2">Cell inner membrane</location>
        <topology evidence="2">Single-pass type I membrane protein</topology>
    </subcellularLocation>
</comment>
<dbReference type="RefSeq" id="WP_171160921.1">
    <property type="nucleotide sequence ID" value="NZ_CP053073.1"/>
</dbReference>
<evidence type="ECO:0000313" key="6">
    <source>
        <dbReference type="EMBL" id="QJR14135.1"/>
    </source>
</evidence>
<keyword evidence="4" id="KW-1133">Transmembrane helix</keyword>
<protein>
    <recommendedName>
        <fullName evidence="1">Cell division protein ZipA</fullName>
    </recommendedName>
</protein>
<dbReference type="Proteomes" id="UP000503096">
    <property type="component" value="Chromosome"/>
</dbReference>
<evidence type="ECO:0000256" key="3">
    <source>
        <dbReference type="SAM" id="MobiDB-lite"/>
    </source>
</evidence>
<dbReference type="GO" id="GO:0090529">
    <property type="term" value="P:cell septum assembly"/>
    <property type="evidence" value="ECO:0007669"/>
    <property type="project" value="InterPro"/>
</dbReference>
<keyword evidence="1" id="KW-0131">Cell cycle</keyword>
<comment type="similarity">
    <text evidence="1">Belongs to the ZipA family.</text>
</comment>
<dbReference type="EMBL" id="CP053073">
    <property type="protein sequence ID" value="QJR14135.1"/>
    <property type="molecule type" value="Genomic_DNA"/>
</dbReference>
<sequence>MSDLQLALLAVGAVVIAGVVAYNVMQERKARGRAERAFGSDHPDVLLDGGRREPKLGALPDSPPAPAEAPEPGMTRNTVLDDALPAALPVVSERIDTVAVILADDPVMREQLEPLLDALQSHTTAVNVEGIVDEQWQPVEQSTRDSWRELRAGLQLASRSGPLGEEEITTFNATLADFAASVGAVSQREAPSAAAARARDLDTFCADTDIEVAVNVVGQFGATFAMTRVKAIALEYGLSEVASGDLVRFDGQGVPLFSVRHFDRAGSRQESTYATGLTLALDLPHVANPDEALSEMVTLAEAYCTTLGGELVDDNRKPLSAAGLSAIRRQMEDVVRRMEAQGIPAGSSLAHRLFA</sequence>
<evidence type="ECO:0000256" key="2">
    <source>
        <dbReference type="RuleBase" id="RU003613"/>
    </source>
</evidence>
<feature type="transmembrane region" description="Helical" evidence="4">
    <location>
        <begin position="6"/>
        <end position="25"/>
    </location>
</feature>
<organism evidence="6 7">
    <name type="scientific">Usitatibacter palustris</name>
    <dbReference type="NCBI Taxonomy" id="2732487"/>
    <lineage>
        <taxon>Bacteria</taxon>
        <taxon>Pseudomonadati</taxon>
        <taxon>Pseudomonadota</taxon>
        <taxon>Betaproteobacteria</taxon>
        <taxon>Nitrosomonadales</taxon>
        <taxon>Usitatibacteraceae</taxon>
        <taxon>Usitatibacter</taxon>
    </lineage>
</organism>
<dbReference type="KEGG" id="upl:DSM104440_00928"/>
<dbReference type="InterPro" id="IPR036765">
    <property type="entry name" value="ZipA_FtsZ-bd_C_sf"/>
</dbReference>
<dbReference type="InParanoid" id="A0A6M4H4D2"/>
<dbReference type="AlphaFoldDB" id="A0A6M4H4D2"/>
<keyword evidence="2 4" id="KW-0812">Transmembrane</keyword>
<feature type="region of interest" description="Disordered" evidence="3">
    <location>
        <begin position="31"/>
        <end position="75"/>
    </location>
</feature>
<keyword evidence="2" id="KW-1003">Cell membrane</keyword>
<feature type="compositionally biased region" description="Basic and acidic residues" evidence="3">
    <location>
        <begin position="31"/>
        <end position="55"/>
    </location>
</feature>
<reference evidence="6 7" key="1">
    <citation type="submission" date="2020-04" db="EMBL/GenBank/DDBJ databases">
        <title>Usitatibacter rugosus gen. nov., sp. nov. and Usitatibacter palustris sp. nov., novel members of Usitatibacteraceae fam. nov. within the order Nitrosomonadales isolated from soil.</title>
        <authorList>
            <person name="Huber K.J."/>
            <person name="Neumann-Schaal M."/>
            <person name="Geppert A."/>
            <person name="Luckner M."/>
            <person name="Wanner G."/>
            <person name="Overmann J."/>
        </authorList>
    </citation>
    <scope>NUCLEOTIDE SEQUENCE [LARGE SCALE GENOMIC DNA]</scope>
    <source>
        <strain evidence="6 7">Swamp67</strain>
    </source>
</reference>
<dbReference type="Gene3D" id="3.30.1400.10">
    <property type="entry name" value="ZipA, C-terminal FtsZ-binding domain"/>
    <property type="match status" value="1"/>
</dbReference>
<evidence type="ECO:0000256" key="4">
    <source>
        <dbReference type="SAM" id="Phobius"/>
    </source>
</evidence>
<keyword evidence="2 4" id="KW-0472">Membrane</keyword>
<evidence type="ECO:0000259" key="5">
    <source>
        <dbReference type="SMART" id="SM00771"/>
    </source>
</evidence>
<keyword evidence="7" id="KW-1185">Reference proteome</keyword>
<name>A0A6M4H4D2_9PROT</name>
<evidence type="ECO:0000313" key="7">
    <source>
        <dbReference type="Proteomes" id="UP000503096"/>
    </source>
</evidence>
<dbReference type="GO" id="GO:0005886">
    <property type="term" value="C:plasma membrane"/>
    <property type="evidence" value="ECO:0007669"/>
    <property type="project" value="UniProtKB-SubCell"/>
</dbReference>
<dbReference type="SUPFAM" id="SSF64383">
    <property type="entry name" value="Cell-division protein ZipA, C-terminal domain"/>
    <property type="match status" value="1"/>
</dbReference>
<evidence type="ECO:0000256" key="1">
    <source>
        <dbReference type="RuleBase" id="RU003612"/>
    </source>
</evidence>
<proteinExistence type="inferred from homology"/>
<keyword evidence="2" id="KW-0997">Cell inner membrane</keyword>